<dbReference type="AlphaFoldDB" id="A0A0F9PN51"/>
<comment type="caution">
    <text evidence="1">The sequence shown here is derived from an EMBL/GenBank/DDBJ whole genome shotgun (WGS) entry which is preliminary data.</text>
</comment>
<accession>A0A0F9PN51</accession>
<organism evidence="1">
    <name type="scientific">marine sediment metagenome</name>
    <dbReference type="NCBI Taxonomy" id="412755"/>
    <lineage>
        <taxon>unclassified sequences</taxon>
        <taxon>metagenomes</taxon>
        <taxon>ecological metagenomes</taxon>
    </lineage>
</organism>
<protein>
    <submittedName>
        <fullName evidence="1">Uncharacterized protein</fullName>
    </submittedName>
</protein>
<reference evidence="1" key="1">
    <citation type="journal article" date="2015" name="Nature">
        <title>Complex archaea that bridge the gap between prokaryotes and eukaryotes.</title>
        <authorList>
            <person name="Spang A."/>
            <person name="Saw J.H."/>
            <person name="Jorgensen S.L."/>
            <person name="Zaremba-Niedzwiedzka K."/>
            <person name="Martijn J."/>
            <person name="Lind A.E."/>
            <person name="van Eijk R."/>
            <person name="Schleper C."/>
            <person name="Guy L."/>
            <person name="Ettema T.J."/>
        </authorList>
    </citation>
    <scope>NUCLEOTIDE SEQUENCE</scope>
</reference>
<sequence>MNSKRFALILEDCSKYTGIDLIKGMNYEQTKIAVTSLAKFHSRWWNANDFYSFKWIPEHPKSLYKGVYEQFERLWDLVKQKEDFKSDLPVRLSSLVQLRGFLFHHIQDNIISSFF</sequence>
<proteinExistence type="predicted"/>
<name>A0A0F9PN51_9ZZZZ</name>
<evidence type="ECO:0000313" key="1">
    <source>
        <dbReference type="EMBL" id="KKN31629.1"/>
    </source>
</evidence>
<dbReference type="EMBL" id="LAZR01002313">
    <property type="protein sequence ID" value="KKN31629.1"/>
    <property type="molecule type" value="Genomic_DNA"/>
</dbReference>
<gene>
    <name evidence="1" type="ORF">LCGC14_0822080</name>
</gene>